<evidence type="ECO:0000256" key="3">
    <source>
        <dbReference type="ARBA" id="ARBA00022989"/>
    </source>
</evidence>
<name>A0A858U7R1_9MOLU</name>
<comment type="subcellular location">
    <subcellularLocation>
        <location evidence="1">Membrane</location>
        <topology evidence="1">Multi-pass membrane protein</topology>
    </subcellularLocation>
</comment>
<feature type="transmembrane region" description="Helical" evidence="5">
    <location>
        <begin position="43"/>
        <end position="61"/>
    </location>
</feature>
<sequence>MNKKRCLLKNRWMQVMLLNAFLGFLGVDRFYTKKYYLGVAKFLSLGGLFIWVIIDCILLMFEKYKDGNDNYIKY</sequence>
<dbReference type="EMBL" id="CP051481">
    <property type="protein sequence ID" value="QJG66766.1"/>
    <property type="molecule type" value="Genomic_DNA"/>
</dbReference>
<organism evidence="7 8">
    <name type="scientific">Mycoplasma phocoenae</name>
    <dbReference type="NCBI Taxonomy" id="754517"/>
    <lineage>
        <taxon>Bacteria</taxon>
        <taxon>Bacillati</taxon>
        <taxon>Mycoplasmatota</taxon>
        <taxon>Mollicutes</taxon>
        <taxon>Mycoplasmataceae</taxon>
        <taxon>Mycoplasma</taxon>
    </lineage>
</organism>
<evidence type="ECO:0000313" key="7">
    <source>
        <dbReference type="EMBL" id="QJG66766.1"/>
    </source>
</evidence>
<feature type="domain" description="TM2" evidence="6">
    <location>
        <begin position="15"/>
        <end position="57"/>
    </location>
</feature>
<gene>
    <name evidence="7" type="ORF">HGG69_00255</name>
</gene>
<dbReference type="GO" id="GO:0016020">
    <property type="term" value="C:membrane"/>
    <property type="evidence" value="ECO:0007669"/>
    <property type="project" value="UniProtKB-SubCell"/>
</dbReference>
<dbReference type="AlphaFoldDB" id="A0A858U7R1"/>
<dbReference type="InterPro" id="IPR007829">
    <property type="entry name" value="TM2"/>
</dbReference>
<dbReference type="KEGG" id="mphe:HGG69_00255"/>
<proteinExistence type="predicted"/>
<evidence type="ECO:0000256" key="2">
    <source>
        <dbReference type="ARBA" id="ARBA00022692"/>
    </source>
</evidence>
<evidence type="ECO:0000256" key="4">
    <source>
        <dbReference type="ARBA" id="ARBA00023136"/>
    </source>
</evidence>
<evidence type="ECO:0000256" key="1">
    <source>
        <dbReference type="ARBA" id="ARBA00004141"/>
    </source>
</evidence>
<dbReference type="PANTHER" id="PTHR21016:SF25">
    <property type="entry name" value="TM2 DOMAIN-CONTAINING PROTEIN DDB_G0277895-RELATED"/>
    <property type="match status" value="1"/>
</dbReference>
<reference evidence="7 8" key="1">
    <citation type="submission" date="2020-04" db="EMBL/GenBank/DDBJ databases">
        <title>Novel Mycoplasma species detected in Phocoena phocoena (harbor porpoise) from the USA.</title>
        <authorList>
            <person name="Volokhov D.V."/>
        </authorList>
    </citation>
    <scope>NUCLEOTIDE SEQUENCE [LARGE SCALE GENOMIC DNA]</scope>
    <source>
        <strain evidence="7 8">Phocoena C-264-GEN</strain>
    </source>
</reference>
<dbReference type="InterPro" id="IPR050932">
    <property type="entry name" value="TM2D1-3-like"/>
</dbReference>
<evidence type="ECO:0000259" key="6">
    <source>
        <dbReference type="Pfam" id="PF05154"/>
    </source>
</evidence>
<keyword evidence="2 5" id="KW-0812">Transmembrane</keyword>
<keyword evidence="4 5" id="KW-0472">Membrane</keyword>
<evidence type="ECO:0000256" key="5">
    <source>
        <dbReference type="SAM" id="Phobius"/>
    </source>
</evidence>
<accession>A0A858U7R1</accession>
<keyword evidence="3 5" id="KW-1133">Transmembrane helix</keyword>
<keyword evidence="8" id="KW-1185">Reference proteome</keyword>
<dbReference type="RefSeq" id="WP_169604817.1">
    <property type="nucleotide sequence ID" value="NZ_CP051481.1"/>
</dbReference>
<dbReference type="Proteomes" id="UP000501060">
    <property type="component" value="Chromosome"/>
</dbReference>
<evidence type="ECO:0000313" key="8">
    <source>
        <dbReference type="Proteomes" id="UP000501060"/>
    </source>
</evidence>
<dbReference type="PANTHER" id="PTHR21016">
    <property type="entry name" value="BETA-AMYLOID BINDING PROTEIN-RELATED"/>
    <property type="match status" value="1"/>
</dbReference>
<protein>
    <submittedName>
        <fullName evidence="7">TM2 domain-containing protein</fullName>
    </submittedName>
</protein>
<dbReference type="Pfam" id="PF05154">
    <property type="entry name" value="TM2"/>
    <property type="match status" value="1"/>
</dbReference>